<protein>
    <submittedName>
        <fullName evidence="2">Uncharacterized protein</fullName>
    </submittedName>
</protein>
<proteinExistence type="predicted"/>
<feature type="compositionally biased region" description="Low complexity" evidence="1">
    <location>
        <begin position="43"/>
        <end position="55"/>
    </location>
</feature>
<comment type="caution">
    <text evidence="2">The sequence shown here is derived from an EMBL/GenBank/DDBJ whole genome shotgun (WGS) entry which is preliminary data.</text>
</comment>
<dbReference type="Proteomes" id="UP000197269">
    <property type="component" value="Unassembled WGS sequence"/>
</dbReference>
<reference evidence="2 3" key="1">
    <citation type="submission" date="2017-03" db="EMBL/GenBank/DDBJ databases">
        <title>Genome of strain Rhizobium sp. CNPSo 668.</title>
        <authorList>
            <person name="Ribeiro R."/>
        </authorList>
    </citation>
    <scope>NUCLEOTIDE SEQUENCE [LARGE SCALE GENOMIC DNA]</scope>
    <source>
        <strain evidence="2 3">CNPSo 668</strain>
    </source>
</reference>
<dbReference type="AlphaFoldDB" id="A0A246DYX1"/>
<dbReference type="EMBL" id="MXPU01000007">
    <property type="protein sequence ID" value="OWO94730.1"/>
    <property type="molecule type" value="Genomic_DNA"/>
</dbReference>
<feature type="region of interest" description="Disordered" evidence="1">
    <location>
        <begin position="1"/>
        <end position="64"/>
    </location>
</feature>
<evidence type="ECO:0000313" key="2">
    <source>
        <dbReference type="EMBL" id="OWO94730.1"/>
    </source>
</evidence>
<dbReference type="RefSeq" id="WP_088394245.1">
    <property type="nucleotide sequence ID" value="NZ_MXPU01000007.1"/>
</dbReference>
<evidence type="ECO:0000256" key="1">
    <source>
        <dbReference type="SAM" id="MobiDB-lite"/>
    </source>
</evidence>
<organism evidence="2 3">
    <name type="scientific">Rhizobium esperanzae</name>
    <dbReference type="NCBI Taxonomy" id="1967781"/>
    <lineage>
        <taxon>Bacteria</taxon>
        <taxon>Pseudomonadati</taxon>
        <taxon>Pseudomonadota</taxon>
        <taxon>Alphaproteobacteria</taxon>
        <taxon>Hyphomicrobiales</taxon>
        <taxon>Rhizobiaceae</taxon>
        <taxon>Rhizobium/Agrobacterium group</taxon>
        <taxon>Rhizobium</taxon>
    </lineage>
</organism>
<name>A0A246DYX1_9HYPH</name>
<evidence type="ECO:0000313" key="3">
    <source>
        <dbReference type="Proteomes" id="UP000197269"/>
    </source>
</evidence>
<sequence>MTDEFKTPPAKKTIEDSPEYGAAAGESKSGRGKPPEQPSGGTEAAPSEAVPSEAPHVASGGIGGEREATYQQNGQSAVNDRGRVPADDVTEQVGWAPEPHSGPIESAVRGGAYWATDLANRNEDPPTFLLSDHSASVYAEPFVITTGLLPNNCVTVTSPRWNKYVRWTDDGEIVLSDIDSSIQWDGIWPDDQNYLRFSYSEPVFGCFRLQIADQRTVKYIHDLGQNYLLALPQVDDFSLFKKTWE</sequence>
<gene>
    <name evidence="2" type="ORF">B5E41_13395</name>
</gene>
<accession>A0A246DYX1</accession>